<dbReference type="EMBL" id="JABSTR010000001">
    <property type="protein sequence ID" value="KAH9360790.1"/>
    <property type="molecule type" value="Genomic_DNA"/>
</dbReference>
<keyword evidence="3" id="KW-1185">Reference proteome</keyword>
<reference evidence="2 3" key="1">
    <citation type="journal article" date="2020" name="Cell">
        <title>Large-Scale Comparative Analyses of Tick Genomes Elucidate Their Genetic Diversity and Vector Capacities.</title>
        <authorList>
            <consortium name="Tick Genome and Microbiome Consortium (TIGMIC)"/>
            <person name="Jia N."/>
            <person name="Wang J."/>
            <person name="Shi W."/>
            <person name="Du L."/>
            <person name="Sun Y."/>
            <person name="Zhan W."/>
            <person name="Jiang J.F."/>
            <person name="Wang Q."/>
            <person name="Zhang B."/>
            <person name="Ji P."/>
            <person name="Bell-Sakyi L."/>
            <person name="Cui X.M."/>
            <person name="Yuan T.T."/>
            <person name="Jiang B.G."/>
            <person name="Yang W.F."/>
            <person name="Lam T.T."/>
            <person name="Chang Q.C."/>
            <person name="Ding S.J."/>
            <person name="Wang X.J."/>
            <person name="Zhu J.G."/>
            <person name="Ruan X.D."/>
            <person name="Zhao L."/>
            <person name="Wei J.T."/>
            <person name="Ye R.Z."/>
            <person name="Que T.C."/>
            <person name="Du C.H."/>
            <person name="Zhou Y.H."/>
            <person name="Cheng J.X."/>
            <person name="Dai P.F."/>
            <person name="Guo W.B."/>
            <person name="Han X.H."/>
            <person name="Huang E.J."/>
            <person name="Li L.F."/>
            <person name="Wei W."/>
            <person name="Gao Y.C."/>
            <person name="Liu J.Z."/>
            <person name="Shao H.Z."/>
            <person name="Wang X."/>
            <person name="Wang C.C."/>
            <person name="Yang T.C."/>
            <person name="Huo Q.B."/>
            <person name="Li W."/>
            <person name="Chen H.Y."/>
            <person name="Chen S.E."/>
            <person name="Zhou L.G."/>
            <person name="Ni X.B."/>
            <person name="Tian J.H."/>
            <person name="Sheng Y."/>
            <person name="Liu T."/>
            <person name="Pan Y.S."/>
            <person name="Xia L.Y."/>
            <person name="Li J."/>
            <person name="Zhao F."/>
            <person name="Cao W.C."/>
        </authorList>
    </citation>
    <scope>NUCLEOTIDE SEQUENCE [LARGE SCALE GENOMIC DNA]</scope>
    <source>
        <strain evidence="2">HaeL-2018</strain>
    </source>
</reference>
<protein>
    <submittedName>
        <fullName evidence="2">Uncharacterized protein</fullName>
    </submittedName>
</protein>
<dbReference type="Proteomes" id="UP000821853">
    <property type="component" value="Chromosome 1"/>
</dbReference>
<feature type="region of interest" description="Disordered" evidence="1">
    <location>
        <begin position="176"/>
        <end position="218"/>
    </location>
</feature>
<accession>A0A9J6F706</accession>
<evidence type="ECO:0000313" key="2">
    <source>
        <dbReference type="EMBL" id="KAH9360790.1"/>
    </source>
</evidence>
<name>A0A9J6F706_HAELO</name>
<sequence>MLAQLTCLVVLPPLEERLRDLDWDRDCDREFLRDEEVEPRRTGVFPGLRRRRPRGGAGCCSSPGAWDAARCRASSFCRLTYGSQNRCGQPLDAVRCSPLHREQQGLHTWPSTGSLVPQVRPPCCDMTQTEKSEATCSSCSLQPTGAAKLECAHCGPQAPLGGNRAFVETHSILGTTKGGVDEGRSDCPRSALNGSGGQSKGSSSSGVTEVEGRTPDGVVSVDASGDCFSKARELRRESTTVAEIAKSLESCCDSWERDTGARQAHRYHEAHYYHEAHLRRIISVGAVVISAGYILHKYFRRP</sequence>
<organism evidence="2 3">
    <name type="scientific">Haemaphysalis longicornis</name>
    <name type="common">Bush tick</name>
    <dbReference type="NCBI Taxonomy" id="44386"/>
    <lineage>
        <taxon>Eukaryota</taxon>
        <taxon>Metazoa</taxon>
        <taxon>Ecdysozoa</taxon>
        <taxon>Arthropoda</taxon>
        <taxon>Chelicerata</taxon>
        <taxon>Arachnida</taxon>
        <taxon>Acari</taxon>
        <taxon>Parasitiformes</taxon>
        <taxon>Ixodida</taxon>
        <taxon>Ixodoidea</taxon>
        <taxon>Ixodidae</taxon>
        <taxon>Haemaphysalinae</taxon>
        <taxon>Haemaphysalis</taxon>
    </lineage>
</organism>
<dbReference type="AlphaFoldDB" id="A0A9J6F706"/>
<evidence type="ECO:0000256" key="1">
    <source>
        <dbReference type="SAM" id="MobiDB-lite"/>
    </source>
</evidence>
<comment type="caution">
    <text evidence="2">The sequence shown here is derived from an EMBL/GenBank/DDBJ whole genome shotgun (WGS) entry which is preliminary data.</text>
</comment>
<gene>
    <name evidence="2" type="ORF">HPB48_018245</name>
</gene>
<proteinExistence type="predicted"/>
<dbReference type="VEuPathDB" id="VectorBase:HLOH_044294"/>
<evidence type="ECO:0000313" key="3">
    <source>
        <dbReference type="Proteomes" id="UP000821853"/>
    </source>
</evidence>